<dbReference type="InterPro" id="IPR002048">
    <property type="entry name" value="EF_hand_dom"/>
</dbReference>
<keyword evidence="5" id="KW-1185">Reference proteome</keyword>
<dbReference type="SUPFAM" id="SSF47473">
    <property type="entry name" value="EF-hand"/>
    <property type="match status" value="1"/>
</dbReference>
<dbReference type="Pfam" id="PF13499">
    <property type="entry name" value="EF-hand_7"/>
    <property type="match status" value="1"/>
</dbReference>
<evidence type="ECO:0000256" key="3">
    <source>
        <dbReference type="SAM" id="MobiDB-lite"/>
    </source>
</evidence>
<name>A0ABM0MUC8_SACKO</name>
<proteinExistence type="predicted"/>
<dbReference type="SMART" id="SM00054">
    <property type="entry name" value="EFh"/>
    <property type="match status" value="2"/>
</dbReference>
<dbReference type="RefSeq" id="XP_006823619.1">
    <property type="nucleotide sequence ID" value="XM_006823556.1"/>
</dbReference>
<dbReference type="PROSITE" id="PS00018">
    <property type="entry name" value="EF_HAND_1"/>
    <property type="match status" value="2"/>
</dbReference>
<dbReference type="PANTHER" id="PTHR23050">
    <property type="entry name" value="CALCIUM BINDING PROTEIN"/>
    <property type="match status" value="1"/>
</dbReference>
<evidence type="ECO:0000256" key="1">
    <source>
        <dbReference type="ARBA" id="ARBA00022737"/>
    </source>
</evidence>
<gene>
    <name evidence="6" type="primary">LOC102802452</name>
</gene>
<feature type="region of interest" description="Disordered" evidence="3">
    <location>
        <begin position="1"/>
        <end position="45"/>
    </location>
</feature>
<reference evidence="6" key="1">
    <citation type="submission" date="2025-08" db="UniProtKB">
        <authorList>
            <consortium name="RefSeq"/>
        </authorList>
    </citation>
    <scope>IDENTIFICATION</scope>
    <source>
        <tissue evidence="6">Testes</tissue>
    </source>
</reference>
<dbReference type="InterPro" id="IPR011992">
    <property type="entry name" value="EF-hand-dom_pair"/>
</dbReference>
<dbReference type="Proteomes" id="UP000694865">
    <property type="component" value="Unplaced"/>
</dbReference>
<keyword evidence="2" id="KW-0106">Calcium</keyword>
<feature type="domain" description="EF-hand" evidence="4">
    <location>
        <begin position="48"/>
        <end position="83"/>
    </location>
</feature>
<dbReference type="GeneID" id="102802452"/>
<dbReference type="CDD" id="cd00051">
    <property type="entry name" value="EFh"/>
    <property type="match status" value="1"/>
</dbReference>
<protein>
    <submittedName>
        <fullName evidence="6">Calmodulin-like protein 2-like</fullName>
    </submittedName>
</protein>
<sequence>MGCTSSSTKGQNSSWNPEPYTSRSTETTTLTTTQANGSPRKQQLEEKFTKDDILLIFRTMDKDKNGFLTSDEIRDALVKTRAYQNEAQVQQMITEADKDGDGRINYVEFAGVMDFVNSKP</sequence>
<dbReference type="InterPro" id="IPR050145">
    <property type="entry name" value="Centrin_CML-like"/>
</dbReference>
<evidence type="ECO:0000256" key="2">
    <source>
        <dbReference type="ARBA" id="ARBA00022837"/>
    </source>
</evidence>
<feature type="domain" description="EF-hand" evidence="4">
    <location>
        <begin position="84"/>
        <end position="119"/>
    </location>
</feature>
<evidence type="ECO:0000313" key="6">
    <source>
        <dbReference type="RefSeq" id="XP_006823619.1"/>
    </source>
</evidence>
<keyword evidence="1" id="KW-0677">Repeat</keyword>
<dbReference type="Gene3D" id="1.10.238.10">
    <property type="entry name" value="EF-hand"/>
    <property type="match status" value="1"/>
</dbReference>
<evidence type="ECO:0000313" key="5">
    <source>
        <dbReference type="Proteomes" id="UP000694865"/>
    </source>
</evidence>
<organism evidence="5 6">
    <name type="scientific">Saccoglossus kowalevskii</name>
    <name type="common">Acorn worm</name>
    <dbReference type="NCBI Taxonomy" id="10224"/>
    <lineage>
        <taxon>Eukaryota</taxon>
        <taxon>Metazoa</taxon>
        <taxon>Hemichordata</taxon>
        <taxon>Enteropneusta</taxon>
        <taxon>Harrimaniidae</taxon>
        <taxon>Saccoglossus</taxon>
    </lineage>
</organism>
<dbReference type="PROSITE" id="PS50222">
    <property type="entry name" value="EF_HAND_2"/>
    <property type="match status" value="2"/>
</dbReference>
<feature type="compositionally biased region" description="Polar residues" evidence="3">
    <location>
        <begin position="1"/>
        <end position="16"/>
    </location>
</feature>
<accession>A0ABM0MUC8</accession>
<dbReference type="InterPro" id="IPR018247">
    <property type="entry name" value="EF_Hand_1_Ca_BS"/>
</dbReference>
<feature type="compositionally biased region" description="Low complexity" evidence="3">
    <location>
        <begin position="21"/>
        <end position="33"/>
    </location>
</feature>
<evidence type="ECO:0000259" key="4">
    <source>
        <dbReference type="PROSITE" id="PS50222"/>
    </source>
</evidence>